<name>A0ABS9BKM8_9BACT</name>
<accession>A0ABS9BKM8</accession>
<dbReference type="Proteomes" id="UP001200145">
    <property type="component" value="Unassembled WGS sequence"/>
</dbReference>
<dbReference type="EMBL" id="JAKEVY010000003">
    <property type="protein sequence ID" value="MCF1715698.1"/>
    <property type="molecule type" value="Genomic_DNA"/>
</dbReference>
<reference evidence="2 3" key="1">
    <citation type="submission" date="2022-01" db="EMBL/GenBank/DDBJ databases">
        <title>Flavihumibacter sp. nov., isolated from sediment of a river.</title>
        <authorList>
            <person name="Liu H."/>
        </authorList>
    </citation>
    <scope>NUCLEOTIDE SEQUENCE [LARGE SCALE GENOMIC DNA]</scope>
    <source>
        <strain evidence="2 3">RY-1</strain>
    </source>
</reference>
<evidence type="ECO:0000313" key="2">
    <source>
        <dbReference type="EMBL" id="MCF1715698.1"/>
    </source>
</evidence>
<proteinExistence type="predicted"/>
<sequence length="334" mass="37686">MKKLTYLYMLLLLSGVLANTGCKKLDDGFLSPIIRYEEDPIIIQRGRVKVSSALNFDGSSRPVTVKLLHVYNRVTGAVMDSVFSKQYEIKGWTGLYDPKSDTTLELIGAKQKEMQVNPIVINPVSGQLEANFTTIYVPLGQYEFDLEISNAGGTKVYEKIGKFDLVDAKPYEAHPEIGTPYNRMIKVGDENTGSNLLNPEVTIKRTADAPNKVVVRFMDKNGVTFNPKANEIQRRPYPGNNPPQPFLQTMQDYSLATDLYDDRMEFSYGVVPFPLSSLGNGFNYYYRIPANLFTHDNQTSFPDGTYSANPRFVFRAFVPGTYEVEFKLIDLTKK</sequence>
<evidence type="ECO:0000313" key="3">
    <source>
        <dbReference type="Proteomes" id="UP001200145"/>
    </source>
</evidence>
<keyword evidence="3" id="KW-1185">Reference proteome</keyword>
<feature type="chain" id="PRO_5046151981" evidence="1">
    <location>
        <begin position="19"/>
        <end position="334"/>
    </location>
</feature>
<evidence type="ECO:0000256" key="1">
    <source>
        <dbReference type="SAM" id="SignalP"/>
    </source>
</evidence>
<protein>
    <submittedName>
        <fullName evidence="2">DUF5007 domain-containing protein</fullName>
    </submittedName>
</protein>
<feature type="signal peptide" evidence="1">
    <location>
        <begin position="1"/>
        <end position="18"/>
    </location>
</feature>
<keyword evidence="1" id="KW-0732">Signal</keyword>
<gene>
    <name evidence="2" type="ORF">L0U88_13755</name>
</gene>
<dbReference type="RefSeq" id="WP_234866647.1">
    <property type="nucleotide sequence ID" value="NZ_JAKEVY010000003.1"/>
</dbReference>
<comment type="caution">
    <text evidence="2">The sequence shown here is derived from an EMBL/GenBank/DDBJ whole genome shotgun (WGS) entry which is preliminary data.</text>
</comment>
<organism evidence="2 3">
    <name type="scientific">Flavihumibacter fluminis</name>
    <dbReference type="NCBI Taxonomy" id="2909236"/>
    <lineage>
        <taxon>Bacteria</taxon>
        <taxon>Pseudomonadati</taxon>
        <taxon>Bacteroidota</taxon>
        <taxon>Chitinophagia</taxon>
        <taxon>Chitinophagales</taxon>
        <taxon>Chitinophagaceae</taxon>
        <taxon>Flavihumibacter</taxon>
    </lineage>
</organism>